<proteinExistence type="predicted"/>
<evidence type="ECO:0000256" key="1">
    <source>
        <dbReference type="SAM" id="MobiDB-lite"/>
    </source>
</evidence>
<dbReference type="Proteomes" id="UP000187013">
    <property type="component" value="Unassembled WGS sequence"/>
</dbReference>
<organism evidence="2 3">
    <name type="scientific">Zygosaccharomyces rouxii</name>
    <dbReference type="NCBI Taxonomy" id="4956"/>
    <lineage>
        <taxon>Eukaryota</taxon>
        <taxon>Fungi</taxon>
        <taxon>Dikarya</taxon>
        <taxon>Ascomycota</taxon>
        <taxon>Saccharomycotina</taxon>
        <taxon>Saccharomycetes</taxon>
        <taxon>Saccharomycetales</taxon>
        <taxon>Saccharomycetaceae</taxon>
        <taxon>Zygosaccharomyces</taxon>
    </lineage>
</organism>
<dbReference type="EMBL" id="BDGX01000032">
    <property type="protein sequence ID" value="GAV51597.1"/>
    <property type="molecule type" value="Genomic_DNA"/>
</dbReference>
<sequence>MRRSVTMYQPTAHSTGFKRAATTSAVAPLSHVEERLGELELVETKSDTEDTSHEPVQCLDDREDEEFAGIKYTALPGSPGTEQEEAHESSSQRTEVQANCGSSPHSNNSTLGNLPSSSSEYEGDLEDESYTDTLGTSANDSFPTETVHKPLKDLIFKANKEVYDVDSNKVRMKVGLSKRVPSLHPRRNINGASSLQ</sequence>
<feature type="region of interest" description="Disordered" evidence="1">
    <location>
        <begin position="40"/>
        <end position="148"/>
    </location>
</feature>
<evidence type="ECO:0000313" key="3">
    <source>
        <dbReference type="Proteomes" id="UP000187013"/>
    </source>
</evidence>
<feature type="region of interest" description="Disordered" evidence="1">
    <location>
        <begin position="1"/>
        <end position="21"/>
    </location>
</feature>
<dbReference type="AlphaFoldDB" id="A0A1Q3A7F7"/>
<evidence type="ECO:0000313" key="2">
    <source>
        <dbReference type="EMBL" id="GAV51597.1"/>
    </source>
</evidence>
<comment type="caution">
    <text evidence="2">The sequence shown here is derived from an EMBL/GenBank/DDBJ whole genome shotgun (WGS) entry which is preliminary data.</text>
</comment>
<feature type="compositionally biased region" description="Basic and acidic residues" evidence="1">
    <location>
        <begin position="40"/>
        <end position="53"/>
    </location>
</feature>
<accession>A0A1Q3A7F7</accession>
<protein>
    <submittedName>
        <fullName evidence="2">Uncharacterized protein</fullName>
    </submittedName>
</protein>
<name>A0A1Q3A7F7_ZYGRO</name>
<gene>
    <name evidence="2" type="ORF">ZYGR_0AF00680</name>
</gene>
<reference evidence="2 3" key="1">
    <citation type="submission" date="2016-08" db="EMBL/GenBank/DDBJ databases">
        <title>Draft genome sequence of allopolyploid Zygosaccharomyces rouxii.</title>
        <authorList>
            <person name="Watanabe J."/>
            <person name="Uehara K."/>
            <person name="Mogi Y."/>
            <person name="Tsukioka Y."/>
        </authorList>
    </citation>
    <scope>NUCLEOTIDE SEQUENCE [LARGE SCALE GENOMIC DNA]</scope>
    <source>
        <strain evidence="2 3">NBRC 110957</strain>
    </source>
</reference>
<feature type="compositionally biased region" description="Polar residues" evidence="1">
    <location>
        <begin position="91"/>
        <end position="120"/>
    </location>
</feature>
<dbReference type="OrthoDB" id="4068553at2759"/>
<feature type="compositionally biased region" description="Acidic residues" evidence="1">
    <location>
        <begin position="121"/>
        <end position="130"/>
    </location>
</feature>
<feature type="compositionally biased region" description="Polar residues" evidence="1">
    <location>
        <begin position="1"/>
        <end position="14"/>
    </location>
</feature>
<feature type="compositionally biased region" description="Polar residues" evidence="1">
    <location>
        <begin position="131"/>
        <end position="144"/>
    </location>
</feature>